<feature type="domain" description="VOC" evidence="1">
    <location>
        <begin position="8"/>
        <end position="134"/>
    </location>
</feature>
<dbReference type="EMBL" id="RCCE01000003">
    <property type="protein sequence ID" value="RLJ51879.1"/>
    <property type="molecule type" value="Genomic_DNA"/>
</dbReference>
<dbReference type="InterPro" id="IPR037523">
    <property type="entry name" value="VOC_core"/>
</dbReference>
<keyword evidence="2" id="KW-0223">Dioxygenase</keyword>
<evidence type="ECO:0000259" key="1">
    <source>
        <dbReference type="PROSITE" id="PS51819"/>
    </source>
</evidence>
<dbReference type="GO" id="GO:0016829">
    <property type="term" value="F:lyase activity"/>
    <property type="evidence" value="ECO:0007669"/>
    <property type="project" value="UniProtKB-KW"/>
</dbReference>
<dbReference type="PROSITE" id="PS51819">
    <property type="entry name" value="VOC"/>
    <property type="match status" value="1"/>
</dbReference>
<dbReference type="GO" id="GO:0051213">
    <property type="term" value="F:dioxygenase activity"/>
    <property type="evidence" value="ECO:0007669"/>
    <property type="project" value="UniProtKB-KW"/>
</dbReference>
<accession>A0A497WPJ7</accession>
<dbReference type="InterPro" id="IPR004360">
    <property type="entry name" value="Glyas_Fos-R_dOase_dom"/>
</dbReference>
<dbReference type="SUPFAM" id="SSF54593">
    <property type="entry name" value="Glyoxalase/Bleomycin resistance protein/Dihydroxybiphenyl dioxygenase"/>
    <property type="match status" value="1"/>
</dbReference>
<protein>
    <submittedName>
        <fullName evidence="2">Catechol 2,3-dioxygenase-like lactoylglutathione lyase family enzyme</fullName>
    </submittedName>
</protein>
<dbReference type="AlphaFoldDB" id="A0A497WPJ7"/>
<dbReference type="InterPro" id="IPR052537">
    <property type="entry name" value="Extradiol_RC_dioxygenase"/>
</dbReference>
<evidence type="ECO:0000313" key="2">
    <source>
        <dbReference type="EMBL" id="RLJ51879.1"/>
    </source>
</evidence>
<dbReference type="PANTHER" id="PTHR36110">
    <property type="entry name" value="RING-CLEAVING DIOXYGENASE MHQE-RELATED"/>
    <property type="match status" value="1"/>
</dbReference>
<keyword evidence="2" id="KW-0456">Lyase</keyword>
<name>A0A497WPJ7_9RHOB</name>
<keyword evidence="3" id="KW-1185">Reference proteome</keyword>
<dbReference type="Pfam" id="PF00903">
    <property type="entry name" value="Glyoxalase"/>
    <property type="match status" value="1"/>
</dbReference>
<comment type="caution">
    <text evidence="2">The sequence shown here is derived from an EMBL/GenBank/DDBJ whole genome shotgun (WGS) entry which is preliminary data.</text>
</comment>
<dbReference type="Proteomes" id="UP000269157">
    <property type="component" value="Unassembled WGS sequence"/>
</dbReference>
<organism evidence="2 3">
    <name type="scientific">Litoreibacter meonggei</name>
    <dbReference type="NCBI Taxonomy" id="1049199"/>
    <lineage>
        <taxon>Bacteria</taxon>
        <taxon>Pseudomonadati</taxon>
        <taxon>Pseudomonadota</taxon>
        <taxon>Alphaproteobacteria</taxon>
        <taxon>Rhodobacterales</taxon>
        <taxon>Roseobacteraceae</taxon>
        <taxon>Litoreibacter</taxon>
    </lineage>
</organism>
<dbReference type="RefSeq" id="WP_121023925.1">
    <property type="nucleotide sequence ID" value="NZ_RCCE01000003.1"/>
</dbReference>
<sequence length="193" mass="21667">MQKIQSQGIHHITLMGADRQTSIDFWEGVLGMPFVFEQPNLDDPNEDHLYFDPGDGRLITIFTNETRTRAHGRTPTDAGCVHHLAINVSLATFRQIEIRLNDRAIPHSGHKDRGFMDSIYFKDPLGFLIECACYKFEPPLGCTHADVMIQAHKLRLKAGDDSIGEIHLADAIEVLVARSQDSLSTDRSPKAPY</sequence>
<dbReference type="PANTHER" id="PTHR36110:SF4">
    <property type="entry name" value="RING-CLEAVING DIOXYGENASE MHQA-RELATED"/>
    <property type="match status" value="1"/>
</dbReference>
<gene>
    <name evidence="2" type="ORF">BCF46_2104</name>
</gene>
<dbReference type="Gene3D" id="3.10.180.10">
    <property type="entry name" value="2,3-Dihydroxybiphenyl 1,2-Dioxygenase, domain 1"/>
    <property type="match status" value="1"/>
</dbReference>
<proteinExistence type="predicted"/>
<dbReference type="OrthoDB" id="9785698at2"/>
<dbReference type="InterPro" id="IPR029068">
    <property type="entry name" value="Glyas_Bleomycin-R_OHBP_Dase"/>
</dbReference>
<evidence type="ECO:0000313" key="3">
    <source>
        <dbReference type="Proteomes" id="UP000269157"/>
    </source>
</evidence>
<reference evidence="2 3" key="1">
    <citation type="submission" date="2018-10" db="EMBL/GenBank/DDBJ databases">
        <title>Genomic Encyclopedia of Archaeal and Bacterial Type Strains, Phase II (KMG-II): from individual species to whole genera.</title>
        <authorList>
            <person name="Goeker M."/>
        </authorList>
    </citation>
    <scope>NUCLEOTIDE SEQUENCE [LARGE SCALE GENOMIC DNA]</scope>
    <source>
        <strain evidence="2 3">DSM 29466</strain>
    </source>
</reference>
<keyword evidence="2" id="KW-0560">Oxidoreductase</keyword>